<sequence length="1519" mass="168138">MLLRASILLVCSGLAWAVTICKISSQCDQCKLLSAGQKCLKNERHEHLFCDAANNRIGIHENSYLFCDTKKNELIEKHCAHGENFINGTCLDILQRRKRQGVVGIGHVGDYCSFNTNCLNGMFCSDGSCACRSNFVAIHGYCYLKKNIGESGCQYSEQCNAAWPGARCQDNKCECPSDVNGIPYVQTRTHDSVLCILLSGEDGDPVPKCPLPEYDDDLLTMPISQLRNPAMTDPDDYDILPGKHITPLQFCSSTSTDYNAFVANGGGACTYATEPYEPENGVYIADIYDCVAVPLNNVKLAMKGIYNIHPQADGICCPNRAFTCIQPKHEAKSNVDESTGVRPRWWFNSVTGICEQFMWDPWDETEVQSPNNFKTQEHCESYCRDTCKRGLPQYLARRISNEEETINNCQTMTSCLSNFECKTIGWKQLCCPSVASICSIAGGRPLDTSRHTNFDPGYSVKRTFNLNFEKSRRYYYDSDQGRCISFTYNGALGNFNNFKSLSECELFCERLQCKYGTPLKIGQINQRCSHNSHCPSTYECQRDQKICCPEPRSICSQPLRLGNCKQSIRRYWYNMAIHACQIFNYTGCQGNDNNFETLIECQNTCDNTIPEPRCPQGDAYRDNQGNYFVCSNSNTVNKCPLNYECHFDGYSWGCCPTRAYTCQLSSSKGVTCDTGSSYRYFYNSQTQECESFLYNGCDGNSNNFATYEECESYCGVSSCPNSGAPKRNEFGKQINCSSTVSCPSTHECTSLTSGSSVVSRCCPKRAYICSLPPQQGNSCNMSSVIRFYFNVANKGCIEFTYNGCGGNLNNFATLEQCNNFCLSSACTSGDTVYINKSTHMPFECKTGVKDSCPSNFACTYDEIFGRSVCCGATDMEVCPNGEKAYINAFNMSVRECLINISNSCPNYYLCRFHIQTNRYYCCSSANGEVCPKGKDFYKDPSTKSPIRCMISSGSNQCPTGYSCLSEVPGALQGHCCSSNYLCPNRAKFYMETISEMPRSCQLDSPFITCPTGYTCQSTQTEFTTGYCCESDNEPVSDGCPPNKYVYMRDNRVVSCDPFNSVASACPNGYFCQWSLPKQRYQCCGETPLLAYKSTKMASLGCPDNQVAYRDAATNEPKVCTVVAQNCPTGYFCQFSSFNNQFQCCGISSGCPNEQVVFIRANGEVQRCTPGQTVCPNGYSCQGTSNGSHLCCTSGSNETICTIDQVLIDSSCVDKVEIGKPCRNSKHCLGRSSCIDGSCKCPDGMSNEAGLCKQVCPEGKILIAGECLERAEPGDLCINDKQCLGSSICKEGICECLRGHVIYRGKCVVKETKVIKCSIPNQVPYLEKGSSKVRYCSPSKNSCPKGYSCQYSRDAERNICCGYPGTSVVGRSSSRKATNARKKSKVITDACDNGIPYILKGLPQVCTSAPCPIGFDCTFSKKARNYFCCKRKAREGVQGDGCPFGRALLFPATGTPLQCNSRKQRFYEASSTVLCLGSQVHVRQYVNGQYFDRCEDHCPAYQTAINGFCTNQVELPVKIL</sequence>
<feature type="domain" description="BPTI/Kunitz inhibitor" evidence="2">
    <location>
        <begin position="324"/>
        <end position="383"/>
    </location>
</feature>
<dbReference type="SMART" id="SM00131">
    <property type="entry name" value="KU"/>
    <property type="match status" value="5"/>
</dbReference>
<feature type="chain" id="PRO_5035315798" description="BPTI/Kunitz inhibitor domain-containing protein" evidence="1">
    <location>
        <begin position="18"/>
        <end position="1519"/>
    </location>
</feature>
<dbReference type="CDD" id="cd00109">
    <property type="entry name" value="Kunitz-type"/>
    <property type="match status" value="4"/>
</dbReference>
<dbReference type="PROSITE" id="PS50279">
    <property type="entry name" value="BPTI_KUNITZ_2"/>
    <property type="match status" value="5"/>
</dbReference>
<dbReference type="PANTHER" id="PTHR46339">
    <property type="entry name" value="PROTEIN CBG15282-RELATED"/>
    <property type="match status" value="1"/>
</dbReference>
<dbReference type="SUPFAM" id="SSF57362">
    <property type="entry name" value="BPTI-like"/>
    <property type="match status" value="5"/>
</dbReference>
<dbReference type="InterPro" id="IPR006150">
    <property type="entry name" value="Cys_repeat_1"/>
</dbReference>
<dbReference type="Gene3D" id="4.10.410.10">
    <property type="entry name" value="Pancreatic trypsin inhibitor Kunitz domain"/>
    <property type="match status" value="5"/>
</dbReference>
<accession>A0A8J2LTM7</accession>
<dbReference type="InterPro" id="IPR036880">
    <property type="entry name" value="Kunitz_BPTI_sf"/>
</dbReference>
<proteinExistence type="predicted"/>
<dbReference type="InterPro" id="IPR053014">
    <property type="entry name" value="Cuticle_assoc_divergent"/>
</dbReference>
<gene>
    <name evidence="3" type="ORF">CJOHNSTONI_LOCUS4718</name>
</gene>
<feature type="signal peptide" evidence="1">
    <location>
        <begin position="1"/>
        <end position="17"/>
    </location>
</feature>
<name>A0A8J2LTM7_9BILA</name>
<reference evidence="3" key="1">
    <citation type="submission" date="2021-09" db="EMBL/GenBank/DDBJ databases">
        <authorList>
            <consortium name="Pathogen Informatics"/>
        </authorList>
    </citation>
    <scope>NUCLEOTIDE SEQUENCE</scope>
</reference>
<dbReference type="Proteomes" id="UP000746747">
    <property type="component" value="Unassembled WGS sequence"/>
</dbReference>
<dbReference type="PANTHER" id="PTHR46339:SF7">
    <property type="entry name" value="BPTI_KUNITZ INHIBITOR DOMAIN-CONTAINING PROTEIN"/>
    <property type="match status" value="1"/>
</dbReference>
<feature type="domain" description="BPTI/Kunitz inhibitor" evidence="2">
    <location>
        <begin position="473"/>
        <end position="508"/>
    </location>
</feature>
<evidence type="ECO:0000313" key="3">
    <source>
        <dbReference type="EMBL" id="CAG9534595.1"/>
    </source>
</evidence>
<organism evidence="3 4">
    <name type="scientific">Cercopithifilaria johnstoni</name>
    <dbReference type="NCBI Taxonomy" id="2874296"/>
    <lineage>
        <taxon>Eukaryota</taxon>
        <taxon>Metazoa</taxon>
        <taxon>Ecdysozoa</taxon>
        <taxon>Nematoda</taxon>
        <taxon>Chromadorea</taxon>
        <taxon>Rhabditida</taxon>
        <taxon>Spirurina</taxon>
        <taxon>Spiruromorpha</taxon>
        <taxon>Filarioidea</taxon>
        <taxon>Onchocercidae</taxon>
        <taxon>Cercopithifilaria</taxon>
    </lineage>
</organism>
<comment type="caution">
    <text evidence="3">The sequence shown here is derived from an EMBL/GenBank/DDBJ whole genome shotgun (WGS) entry which is preliminary data.</text>
</comment>
<dbReference type="PRINTS" id="PR00759">
    <property type="entry name" value="BASICPTASE"/>
</dbReference>
<feature type="domain" description="BPTI/Kunitz inhibitor" evidence="2">
    <location>
        <begin position="662"/>
        <end position="714"/>
    </location>
</feature>
<keyword evidence="4" id="KW-1185">Reference proteome</keyword>
<feature type="domain" description="BPTI/Kunitz inhibitor" evidence="2">
    <location>
        <begin position="555"/>
        <end position="605"/>
    </location>
</feature>
<keyword evidence="1" id="KW-0732">Signal</keyword>
<dbReference type="PROSITE" id="PS00280">
    <property type="entry name" value="BPTI_KUNITZ_1"/>
    <property type="match status" value="3"/>
</dbReference>
<dbReference type="GO" id="GO:0004867">
    <property type="term" value="F:serine-type endopeptidase inhibitor activity"/>
    <property type="evidence" value="ECO:0007669"/>
    <property type="project" value="InterPro"/>
</dbReference>
<dbReference type="SMART" id="SM00289">
    <property type="entry name" value="WR1"/>
    <property type="match status" value="14"/>
</dbReference>
<feature type="domain" description="BPTI/Kunitz inhibitor" evidence="2">
    <location>
        <begin position="769"/>
        <end position="821"/>
    </location>
</feature>
<evidence type="ECO:0000259" key="2">
    <source>
        <dbReference type="PROSITE" id="PS50279"/>
    </source>
</evidence>
<evidence type="ECO:0000313" key="4">
    <source>
        <dbReference type="Proteomes" id="UP000746747"/>
    </source>
</evidence>
<dbReference type="InterPro" id="IPR020901">
    <property type="entry name" value="Prtase_inh_Kunz-CS"/>
</dbReference>
<dbReference type="InterPro" id="IPR028150">
    <property type="entry name" value="Lustrin_cystein"/>
</dbReference>
<dbReference type="OrthoDB" id="5950222at2759"/>
<dbReference type="InterPro" id="IPR002223">
    <property type="entry name" value="Kunitz_BPTI"/>
</dbReference>
<protein>
    <recommendedName>
        <fullName evidence="2">BPTI/Kunitz inhibitor domain-containing protein</fullName>
    </recommendedName>
</protein>
<dbReference type="InterPro" id="IPR006149">
    <property type="entry name" value="EB_dom"/>
</dbReference>
<dbReference type="Pfam" id="PF14625">
    <property type="entry name" value="Lustrin_cystein"/>
    <property type="match status" value="12"/>
</dbReference>
<evidence type="ECO:0000256" key="1">
    <source>
        <dbReference type="SAM" id="SignalP"/>
    </source>
</evidence>
<dbReference type="EMBL" id="CAKAEH010001315">
    <property type="protein sequence ID" value="CAG9534595.1"/>
    <property type="molecule type" value="Genomic_DNA"/>
</dbReference>
<dbReference type="Pfam" id="PF01683">
    <property type="entry name" value="EB"/>
    <property type="match status" value="3"/>
</dbReference>
<dbReference type="Pfam" id="PF00014">
    <property type="entry name" value="Kunitz_BPTI"/>
    <property type="match status" value="5"/>
</dbReference>